<dbReference type="InterPro" id="IPR053520">
    <property type="entry name" value="Transposase_Tn903"/>
</dbReference>
<dbReference type="RefSeq" id="WP_094538656.1">
    <property type="nucleotide sequence ID" value="NZ_NNRL01000032.1"/>
</dbReference>
<feature type="domain" description="Transposase DDE" evidence="2">
    <location>
        <begin position="31"/>
        <end position="140"/>
    </location>
</feature>
<dbReference type="AlphaFoldDB" id="A0A256GD12"/>
<dbReference type="NCBIfam" id="NF033579">
    <property type="entry name" value="transpos_IS5_2"/>
    <property type="match status" value="1"/>
</dbReference>
<name>A0A256GD12_9HYPH</name>
<dbReference type="PANTHER" id="PTHR34631">
    <property type="match status" value="1"/>
</dbReference>
<proteinExistence type="predicted"/>
<keyword evidence="4" id="KW-1185">Reference proteome</keyword>
<evidence type="ECO:0000256" key="1">
    <source>
        <dbReference type="SAM" id="MobiDB-lite"/>
    </source>
</evidence>
<reference evidence="3 4" key="1">
    <citation type="submission" date="2017-07" db="EMBL/GenBank/DDBJ databases">
        <title>Phylogenetic study on the rhizospheric bacterium Ochrobactrum sp. A44.</title>
        <authorList>
            <person name="Krzyzanowska D.M."/>
            <person name="Ossowicki A."/>
            <person name="Rajewska M."/>
            <person name="Maciag T."/>
            <person name="Kaczynski Z."/>
            <person name="Czerwicka M."/>
            <person name="Jafra S."/>
        </authorList>
    </citation>
    <scope>NUCLEOTIDE SEQUENCE [LARGE SCALE GENOMIC DNA]</scope>
    <source>
        <strain evidence="3 4">OgA9a</strain>
    </source>
</reference>
<evidence type="ECO:0000259" key="2">
    <source>
        <dbReference type="Pfam" id="PF13737"/>
    </source>
</evidence>
<dbReference type="EMBL" id="NNRL01000032">
    <property type="protein sequence ID" value="OYR24989.1"/>
    <property type="molecule type" value="Genomic_DNA"/>
</dbReference>
<evidence type="ECO:0000313" key="4">
    <source>
        <dbReference type="Proteomes" id="UP000216478"/>
    </source>
</evidence>
<feature type="region of interest" description="Disordered" evidence="1">
    <location>
        <begin position="222"/>
        <end position="249"/>
    </location>
</feature>
<sequence>MPFKFHAPRRHRIPKTAYRIRNWSEYDAGLVRRGDIRLWMSDDTIAGWRAACRKTPGGQRQFSNLAIETVLTLGALCRFPLRQTEGFVRSLMELMKVDLVVPDHTTLARRRRTVEVCDYRWPRKVSVDIVIDSTGLKFYGAGEWARAKHGETRRSWRKLHLSVNPDDNEIIAHELTDDDTSDAAIAGDLVSNSGGNIRSVIADGAYDGEPVYRAIRAARPSRSPPKIVIPPGKPSIPEKGEPHSGSQRERHAAEIAHGYGKRSLVETAISRIKRINDGRLTSRTFGSQQNEVAIHIRIANRNMAIARPISERIR</sequence>
<dbReference type="InterPro" id="IPR053172">
    <property type="entry name" value="Tn903_transposase"/>
</dbReference>
<dbReference type="InterPro" id="IPR025668">
    <property type="entry name" value="Tnp_DDE_dom"/>
</dbReference>
<dbReference type="PANTHER" id="PTHR34631:SF3">
    <property type="entry name" value="ISSOD12 TRANSPOSASE TNPA_ISSOD12"/>
    <property type="match status" value="1"/>
</dbReference>
<gene>
    <name evidence="3" type="ORF">CEV33_4608</name>
</gene>
<accession>A0A256GD12</accession>
<organism evidence="3 4">
    <name type="scientific">Brucella grignonensis</name>
    <dbReference type="NCBI Taxonomy" id="94627"/>
    <lineage>
        <taxon>Bacteria</taxon>
        <taxon>Pseudomonadati</taxon>
        <taxon>Pseudomonadota</taxon>
        <taxon>Alphaproteobacteria</taxon>
        <taxon>Hyphomicrobiales</taxon>
        <taxon>Brucellaceae</taxon>
        <taxon>Brucella/Ochrobactrum group</taxon>
        <taxon>Brucella</taxon>
    </lineage>
</organism>
<dbReference type="OrthoDB" id="8451553at2"/>
<comment type="caution">
    <text evidence="3">The sequence shown here is derived from an EMBL/GenBank/DDBJ whole genome shotgun (WGS) entry which is preliminary data.</text>
</comment>
<feature type="compositionally biased region" description="Basic and acidic residues" evidence="1">
    <location>
        <begin position="236"/>
        <end position="249"/>
    </location>
</feature>
<evidence type="ECO:0000313" key="3">
    <source>
        <dbReference type="EMBL" id="OYR24989.1"/>
    </source>
</evidence>
<dbReference type="Pfam" id="PF13737">
    <property type="entry name" value="DDE_Tnp_1_5"/>
    <property type="match status" value="1"/>
</dbReference>
<dbReference type="Proteomes" id="UP000216478">
    <property type="component" value="Unassembled WGS sequence"/>
</dbReference>
<protein>
    <submittedName>
        <fullName evidence="3">Transposase DDE domain protein</fullName>
    </submittedName>
</protein>